<name>A0A6G1IJM5_9PLEO</name>
<feature type="transmembrane region" description="Helical" evidence="2">
    <location>
        <begin position="12"/>
        <end position="33"/>
    </location>
</feature>
<gene>
    <name evidence="3" type="ORF">K458DRAFT_395255</name>
</gene>
<accession>A0A6G1IJM5</accession>
<keyword evidence="4" id="KW-1185">Reference proteome</keyword>
<evidence type="ECO:0000256" key="1">
    <source>
        <dbReference type="SAM" id="MobiDB-lite"/>
    </source>
</evidence>
<evidence type="ECO:0000313" key="3">
    <source>
        <dbReference type="EMBL" id="KAF2678190.1"/>
    </source>
</evidence>
<evidence type="ECO:0000256" key="2">
    <source>
        <dbReference type="SAM" id="Phobius"/>
    </source>
</evidence>
<feature type="compositionally biased region" description="Polar residues" evidence="1">
    <location>
        <begin position="87"/>
        <end position="99"/>
    </location>
</feature>
<reference evidence="3" key="1">
    <citation type="journal article" date="2020" name="Stud. Mycol.">
        <title>101 Dothideomycetes genomes: a test case for predicting lifestyles and emergence of pathogens.</title>
        <authorList>
            <person name="Haridas S."/>
            <person name="Albert R."/>
            <person name="Binder M."/>
            <person name="Bloem J."/>
            <person name="Labutti K."/>
            <person name="Salamov A."/>
            <person name="Andreopoulos B."/>
            <person name="Baker S."/>
            <person name="Barry K."/>
            <person name="Bills G."/>
            <person name="Bluhm B."/>
            <person name="Cannon C."/>
            <person name="Castanera R."/>
            <person name="Culley D."/>
            <person name="Daum C."/>
            <person name="Ezra D."/>
            <person name="Gonzalez J."/>
            <person name="Henrissat B."/>
            <person name="Kuo A."/>
            <person name="Liang C."/>
            <person name="Lipzen A."/>
            <person name="Lutzoni F."/>
            <person name="Magnuson J."/>
            <person name="Mondo S."/>
            <person name="Nolan M."/>
            <person name="Ohm R."/>
            <person name="Pangilinan J."/>
            <person name="Park H.-J."/>
            <person name="Ramirez L."/>
            <person name="Alfaro M."/>
            <person name="Sun H."/>
            <person name="Tritt A."/>
            <person name="Yoshinaga Y."/>
            <person name="Zwiers L.-H."/>
            <person name="Turgeon B."/>
            <person name="Goodwin S."/>
            <person name="Spatafora J."/>
            <person name="Crous P."/>
            <person name="Grigoriev I."/>
        </authorList>
    </citation>
    <scope>NUCLEOTIDE SEQUENCE</scope>
    <source>
        <strain evidence="3">CBS 122367</strain>
    </source>
</reference>
<keyword evidence="2" id="KW-0812">Transmembrane</keyword>
<feature type="region of interest" description="Disordered" evidence="1">
    <location>
        <begin position="51"/>
        <end position="125"/>
    </location>
</feature>
<evidence type="ECO:0000313" key="4">
    <source>
        <dbReference type="Proteomes" id="UP000799291"/>
    </source>
</evidence>
<keyword evidence="2" id="KW-0472">Membrane</keyword>
<protein>
    <submittedName>
        <fullName evidence="3">Uncharacterized protein</fullName>
    </submittedName>
</protein>
<keyword evidence="2" id="KW-1133">Transmembrane helix</keyword>
<dbReference type="Proteomes" id="UP000799291">
    <property type="component" value="Unassembled WGS sequence"/>
</dbReference>
<organism evidence="3 4">
    <name type="scientific">Lentithecium fluviatile CBS 122367</name>
    <dbReference type="NCBI Taxonomy" id="1168545"/>
    <lineage>
        <taxon>Eukaryota</taxon>
        <taxon>Fungi</taxon>
        <taxon>Dikarya</taxon>
        <taxon>Ascomycota</taxon>
        <taxon>Pezizomycotina</taxon>
        <taxon>Dothideomycetes</taxon>
        <taxon>Pleosporomycetidae</taxon>
        <taxon>Pleosporales</taxon>
        <taxon>Massarineae</taxon>
        <taxon>Lentitheciaceae</taxon>
        <taxon>Lentithecium</taxon>
    </lineage>
</organism>
<dbReference type="AlphaFoldDB" id="A0A6G1IJM5"/>
<proteinExistence type="predicted"/>
<sequence length="163" mass="17967">MPKSSNLPVNPTSMTGTLYLYMIMSLLALNYLLEQYPRHFQYKKARQQAATSVKKGPELSIEGAPPPSHLTDSKTKWPYPRHAPSRGNAQGDPTETVRASGSGIPAHASKTKIPLGPPHKTGRRKRVSWGDLEVFEYDGQDVVESVIEYENDSTDGLVDGESD</sequence>
<dbReference type="EMBL" id="MU005614">
    <property type="protein sequence ID" value="KAF2678190.1"/>
    <property type="molecule type" value="Genomic_DNA"/>
</dbReference>